<gene>
    <name evidence="5" type="ORF">GCM10012284_08290</name>
</gene>
<dbReference type="InterPro" id="IPR001128">
    <property type="entry name" value="Cyt_P450"/>
</dbReference>
<dbReference type="AlphaFoldDB" id="A0A8J3BWY9"/>
<dbReference type="PRINTS" id="PR00463">
    <property type="entry name" value="EP450I"/>
</dbReference>
<dbReference type="PANTHER" id="PTHR24305">
    <property type="entry name" value="CYTOCHROME P450"/>
    <property type="match status" value="1"/>
</dbReference>
<dbReference type="PROSITE" id="PS00086">
    <property type="entry name" value="CYTOCHROME_P450"/>
    <property type="match status" value="1"/>
</dbReference>
<accession>A0A8J3BWY9</accession>
<dbReference type="PRINTS" id="PR00385">
    <property type="entry name" value="P450"/>
</dbReference>
<comment type="caution">
    <text evidence="5">The sequence shown here is derived from an EMBL/GenBank/DDBJ whole genome shotgun (WGS) entry which is preliminary data.</text>
</comment>
<reference evidence="5" key="1">
    <citation type="journal article" date="2014" name="Int. J. Syst. Evol. Microbiol.">
        <title>Complete genome sequence of Corynebacterium casei LMG S-19264T (=DSM 44701T), isolated from a smear-ripened cheese.</title>
        <authorList>
            <consortium name="US DOE Joint Genome Institute (JGI-PGF)"/>
            <person name="Walter F."/>
            <person name="Albersmeier A."/>
            <person name="Kalinowski J."/>
            <person name="Ruckert C."/>
        </authorList>
    </citation>
    <scope>NUCLEOTIDE SEQUENCE</scope>
    <source>
        <strain evidence="5">CGMCC 4.7299</strain>
    </source>
</reference>
<evidence type="ECO:0000256" key="4">
    <source>
        <dbReference type="RuleBase" id="RU000461"/>
    </source>
</evidence>
<comment type="cofactor">
    <cofactor evidence="1 3">
        <name>heme</name>
        <dbReference type="ChEBI" id="CHEBI:30413"/>
    </cofactor>
</comment>
<evidence type="ECO:0000256" key="1">
    <source>
        <dbReference type="ARBA" id="ARBA00001971"/>
    </source>
</evidence>
<protein>
    <submittedName>
        <fullName evidence="5">Cytochrome P450</fullName>
    </submittedName>
</protein>
<reference evidence="5" key="2">
    <citation type="submission" date="2020-09" db="EMBL/GenBank/DDBJ databases">
        <authorList>
            <person name="Sun Q."/>
            <person name="Zhou Y."/>
        </authorList>
    </citation>
    <scope>NUCLEOTIDE SEQUENCE</scope>
    <source>
        <strain evidence="5">CGMCC 4.7299</strain>
    </source>
</reference>
<dbReference type="InterPro" id="IPR050121">
    <property type="entry name" value="Cytochrome_P450_monoxygenase"/>
</dbReference>
<dbReference type="GO" id="GO:0004497">
    <property type="term" value="F:monooxygenase activity"/>
    <property type="evidence" value="ECO:0007669"/>
    <property type="project" value="UniProtKB-KW"/>
</dbReference>
<dbReference type="SUPFAM" id="SSF48264">
    <property type="entry name" value="Cytochrome P450"/>
    <property type="match status" value="1"/>
</dbReference>
<keyword evidence="4" id="KW-0503">Monooxygenase</keyword>
<organism evidence="5 6">
    <name type="scientific">Mangrovihabitans endophyticus</name>
    <dbReference type="NCBI Taxonomy" id="1751298"/>
    <lineage>
        <taxon>Bacteria</taxon>
        <taxon>Bacillati</taxon>
        <taxon>Actinomycetota</taxon>
        <taxon>Actinomycetes</taxon>
        <taxon>Micromonosporales</taxon>
        <taxon>Micromonosporaceae</taxon>
        <taxon>Mangrovihabitans</taxon>
    </lineage>
</organism>
<dbReference type="GO" id="GO:0020037">
    <property type="term" value="F:heme binding"/>
    <property type="evidence" value="ECO:0007669"/>
    <property type="project" value="InterPro"/>
</dbReference>
<dbReference type="PANTHER" id="PTHR24305:SF166">
    <property type="entry name" value="CYTOCHROME P450 12A4, MITOCHONDRIAL-RELATED"/>
    <property type="match status" value="1"/>
</dbReference>
<dbReference type="InterPro" id="IPR017972">
    <property type="entry name" value="Cyt_P450_CS"/>
</dbReference>
<keyword evidence="6" id="KW-1185">Reference proteome</keyword>
<dbReference type="Proteomes" id="UP000656042">
    <property type="component" value="Unassembled WGS sequence"/>
</dbReference>
<dbReference type="GO" id="GO:0016705">
    <property type="term" value="F:oxidoreductase activity, acting on paired donors, with incorporation or reduction of molecular oxygen"/>
    <property type="evidence" value="ECO:0007669"/>
    <property type="project" value="InterPro"/>
</dbReference>
<sequence length="470" mass="51115">MTGARIPGPRPVPLLGARGNFLAFLTDAVAHLHRLHERYGEVAALARGDTGHVFVFSPRYNRVVLGDPDLFHNLDAASAPVRMPQDSSLRRLYAGLTTMNGEPHHRVRRLVAAALPRRHVETYAGDITDVTARHLAGWHTGDRLDLLAEMRTLTMAVAVKTLLGLEPGADGGPTGRLLQDWMDAVFSVPAMAMPLDVPGLPYHRLQTLSDRLERTVRDLIRRRRAGPSGGRDALARLIHAEERGVRLSDEELVGQTAFLFMAGHATTAAALAWTVLLLCAHPGVLHDLADEVDGALRGAPPDAAGLAALPLLTRVVKESLRLLPPVAWWGKVSTAPCDLGPYRLEAGATVVFSPYVTHRLPELYPEPDRFAPDRWLTCDPGPYEYLPFSAGPRACLGAGFAMLEMRLVLAMLLQRWRPQMRSGARIDRGGLMVLQPRPGLPVTLAPMAGRAAAARLRGTVVSTLDLDGSR</sequence>
<name>A0A8J3BWY9_9ACTN</name>
<keyword evidence="3 4" id="KW-0408">Iron</keyword>
<evidence type="ECO:0000256" key="3">
    <source>
        <dbReference type="PIRSR" id="PIRSR602401-1"/>
    </source>
</evidence>
<evidence type="ECO:0000313" key="5">
    <source>
        <dbReference type="EMBL" id="GGK76646.1"/>
    </source>
</evidence>
<dbReference type="InterPro" id="IPR036396">
    <property type="entry name" value="Cyt_P450_sf"/>
</dbReference>
<dbReference type="InterPro" id="IPR002401">
    <property type="entry name" value="Cyt_P450_E_grp-I"/>
</dbReference>
<evidence type="ECO:0000256" key="2">
    <source>
        <dbReference type="ARBA" id="ARBA00010617"/>
    </source>
</evidence>
<comment type="similarity">
    <text evidence="2 4">Belongs to the cytochrome P450 family.</text>
</comment>
<proteinExistence type="inferred from homology"/>
<dbReference type="Gene3D" id="1.10.630.10">
    <property type="entry name" value="Cytochrome P450"/>
    <property type="match status" value="1"/>
</dbReference>
<dbReference type="Pfam" id="PF00067">
    <property type="entry name" value="p450"/>
    <property type="match status" value="1"/>
</dbReference>
<keyword evidence="3 4" id="KW-0349">Heme</keyword>
<dbReference type="RefSeq" id="WP_189077631.1">
    <property type="nucleotide sequence ID" value="NZ_BMMX01000001.1"/>
</dbReference>
<keyword evidence="4" id="KW-0560">Oxidoreductase</keyword>
<feature type="binding site" description="axial binding residue" evidence="3">
    <location>
        <position position="395"/>
    </location>
    <ligand>
        <name>heme</name>
        <dbReference type="ChEBI" id="CHEBI:30413"/>
    </ligand>
    <ligandPart>
        <name>Fe</name>
        <dbReference type="ChEBI" id="CHEBI:18248"/>
    </ligandPart>
</feature>
<keyword evidence="3 4" id="KW-0479">Metal-binding</keyword>
<evidence type="ECO:0000313" key="6">
    <source>
        <dbReference type="Proteomes" id="UP000656042"/>
    </source>
</evidence>
<dbReference type="GO" id="GO:0005506">
    <property type="term" value="F:iron ion binding"/>
    <property type="evidence" value="ECO:0007669"/>
    <property type="project" value="InterPro"/>
</dbReference>
<dbReference type="EMBL" id="BMMX01000001">
    <property type="protein sequence ID" value="GGK76646.1"/>
    <property type="molecule type" value="Genomic_DNA"/>
</dbReference>